<evidence type="ECO:0000313" key="1">
    <source>
        <dbReference type="EMBL" id="PFG39094.1"/>
    </source>
</evidence>
<dbReference type="EMBL" id="PDJI01000004">
    <property type="protein sequence ID" value="PFG39094.1"/>
    <property type="molecule type" value="Genomic_DNA"/>
</dbReference>
<evidence type="ECO:0000313" key="2">
    <source>
        <dbReference type="Proteomes" id="UP000222106"/>
    </source>
</evidence>
<dbReference type="OrthoDB" id="4466954at2"/>
<dbReference type="RefSeq" id="WP_098483256.1">
    <property type="nucleotide sequence ID" value="NZ_PDJI01000004.1"/>
</dbReference>
<comment type="caution">
    <text evidence="1">The sequence shown here is derived from an EMBL/GenBank/DDBJ whole genome shotgun (WGS) entry which is preliminary data.</text>
</comment>
<accession>A0A2A9EJH2</accession>
<protein>
    <submittedName>
        <fullName evidence="1">Alternate signal-mediated exported protein</fullName>
    </submittedName>
</protein>
<reference evidence="1 2" key="1">
    <citation type="submission" date="2017-10" db="EMBL/GenBank/DDBJ databases">
        <title>Sequencing the genomes of 1000 actinobacteria strains.</title>
        <authorList>
            <person name="Klenk H.-P."/>
        </authorList>
    </citation>
    <scope>NUCLEOTIDE SEQUENCE [LARGE SCALE GENOMIC DNA]</scope>
    <source>
        <strain evidence="1 2">DSM 21838</strain>
    </source>
</reference>
<gene>
    <name evidence="1" type="ORF">ATJ97_1589</name>
</gene>
<sequence length="197" mass="20534">MAVTTAEKPRSRSKLTKALVATGVGVALLAGGGGTFAAWTSEATVDPGSITSGKLQLVQPAEEGRWRSVTTNKGIQNISAYDIVPGETLTYTQNIQLVAEGAALEFELDANIDGASGAIDDDVVSALEETAQITVNGAKFDGPMIMRQGAKNLEVQVRITLPADTTEQDQSFILKKITVSARQTAPADASLDDNGAV</sequence>
<dbReference type="NCBIfam" id="TIGR04089">
    <property type="entry name" value="exp_by_SipW_III"/>
    <property type="match status" value="1"/>
</dbReference>
<dbReference type="InterPro" id="IPR024006">
    <property type="entry name" value="Alt_signal_exp_actinobact"/>
</dbReference>
<dbReference type="Proteomes" id="UP000222106">
    <property type="component" value="Unassembled WGS sequence"/>
</dbReference>
<organism evidence="1 2">
    <name type="scientific">Georgenia soli</name>
    <dbReference type="NCBI Taxonomy" id="638953"/>
    <lineage>
        <taxon>Bacteria</taxon>
        <taxon>Bacillati</taxon>
        <taxon>Actinomycetota</taxon>
        <taxon>Actinomycetes</taxon>
        <taxon>Micrococcales</taxon>
        <taxon>Bogoriellaceae</taxon>
        <taxon>Georgenia</taxon>
    </lineage>
</organism>
<keyword evidence="2" id="KW-1185">Reference proteome</keyword>
<dbReference type="InterPro" id="IPR023833">
    <property type="entry name" value="Signal_pept_SipW-depend-type"/>
</dbReference>
<dbReference type="AlphaFoldDB" id="A0A2A9EJH2"/>
<dbReference type="NCBIfam" id="TIGR04088">
    <property type="entry name" value="cognate_SipW"/>
    <property type="match status" value="1"/>
</dbReference>
<name>A0A2A9EJH2_9MICO</name>
<proteinExistence type="predicted"/>